<feature type="transmembrane region" description="Helical" evidence="1">
    <location>
        <begin position="430"/>
        <end position="450"/>
    </location>
</feature>
<dbReference type="EMBL" id="VJMH01006049">
    <property type="protein sequence ID" value="KAF0691639.1"/>
    <property type="molecule type" value="Genomic_DNA"/>
</dbReference>
<proteinExistence type="predicted"/>
<dbReference type="OrthoDB" id="68481at2759"/>
<dbReference type="InterPro" id="IPR011992">
    <property type="entry name" value="EF-hand-dom_pair"/>
</dbReference>
<reference evidence="3 4" key="1">
    <citation type="submission" date="2019-03" db="EMBL/GenBank/DDBJ databases">
        <authorList>
            <person name="Gaulin E."/>
            <person name="Dumas B."/>
        </authorList>
    </citation>
    <scope>NUCLEOTIDE SEQUENCE [LARGE SCALE GENOMIC DNA]</scope>
    <source>
        <strain evidence="3">CBS 568.67</strain>
    </source>
</reference>
<evidence type="ECO:0000256" key="1">
    <source>
        <dbReference type="SAM" id="Phobius"/>
    </source>
</evidence>
<dbReference type="Gene3D" id="1.10.238.10">
    <property type="entry name" value="EF-hand"/>
    <property type="match status" value="1"/>
</dbReference>
<dbReference type="Proteomes" id="UP000332933">
    <property type="component" value="Unassembled WGS sequence"/>
</dbReference>
<feature type="transmembrane region" description="Helical" evidence="1">
    <location>
        <begin position="403"/>
        <end position="424"/>
    </location>
</feature>
<keyword evidence="1" id="KW-0812">Transmembrane</keyword>
<organism evidence="3 4">
    <name type="scientific">Aphanomyces stellatus</name>
    <dbReference type="NCBI Taxonomy" id="120398"/>
    <lineage>
        <taxon>Eukaryota</taxon>
        <taxon>Sar</taxon>
        <taxon>Stramenopiles</taxon>
        <taxon>Oomycota</taxon>
        <taxon>Saprolegniomycetes</taxon>
        <taxon>Saprolegniales</taxon>
        <taxon>Verrucalvaceae</taxon>
        <taxon>Aphanomyces</taxon>
    </lineage>
</organism>
<dbReference type="AlphaFoldDB" id="A0A485L8I1"/>
<feature type="transmembrane region" description="Helical" evidence="1">
    <location>
        <begin position="264"/>
        <end position="284"/>
    </location>
</feature>
<evidence type="ECO:0000313" key="4">
    <source>
        <dbReference type="Proteomes" id="UP000332933"/>
    </source>
</evidence>
<name>A0A485L8I1_9STRA</name>
<evidence type="ECO:0000313" key="2">
    <source>
        <dbReference type="EMBL" id="KAF0691639.1"/>
    </source>
</evidence>
<feature type="transmembrane region" description="Helical" evidence="1">
    <location>
        <begin position="28"/>
        <end position="46"/>
    </location>
</feature>
<feature type="transmembrane region" description="Helical" evidence="1">
    <location>
        <begin position="101"/>
        <end position="121"/>
    </location>
</feature>
<evidence type="ECO:0000313" key="3">
    <source>
        <dbReference type="EMBL" id="VFT93926.1"/>
    </source>
</evidence>
<dbReference type="SUPFAM" id="SSF47473">
    <property type="entry name" value="EF-hand"/>
    <property type="match status" value="1"/>
</dbReference>
<feature type="transmembrane region" description="Helical" evidence="1">
    <location>
        <begin position="67"/>
        <end position="89"/>
    </location>
</feature>
<keyword evidence="1" id="KW-1133">Transmembrane helix</keyword>
<reference evidence="2" key="2">
    <citation type="submission" date="2019-06" db="EMBL/GenBank/DDBJ databases">
        <title>Genomics analysis of Aphanomyces spp. identifies a new class of oomycete effector associated with host adaptation.</title>
        <authorList>
            <person name="Gaulin E."/>
        </authorList>
    </citation>
    <scope>NUCLEOTIDE SEQUENCE</scope>
    <source>
        <strain evidence="2">CBS 578.67</strain>
    </source>
</reference>
<accession>A0A485L8I1</accession>
<gene>
    <name evidence="3" type="primary">Aste57867_17169</name>
    <name evidence="2" type="ORF">As57867_017110</name>
    <name evidence="3" type="ORF">ASTE57867_17169</name>
</gene>
<protein>
    <submittedName>
        <fullName evidence="3">Aste57867_17169 protein</fullName>
    </submittedName>
</protein>
<keyword evidence="1" id="KW-0472">Membrane</keyword>
<sequence length="582" mass="65362">MLDNRQLMPMAGSAIDEGPLMTSKVARTVFYVVLFVIVLEALLHRLRHRLHANKKYLELLNKITTEFMVVGLIYLLVKGVIYAGWIPYGGLEYKALDAADLLLFFVAIALVVQSLAIIFALRRFNRDMDALELVTTAELVAQTKAAMAKCTWPITAMYHRKRLQMRLLGTFFRRTYGLPRLFCFAKYMRVLQEHQIVELLEIDFTTWVLLLGIFCGFFYSTGEMTALWTDSKNSNYYAVKDDDMKKITPAAYSKILALQNNRTVVLAALVAALFGFMLLFLLYVEHICTLLCVRGKVDILNGTDAPAVSDLQALDHLVASVRALEAAELDVSTHDAIAQMQHVGDDVEDNEDHHHRAHGNLLLQLLASGVRRCVGKRHAKANALSAKIDNVRLPLFSRKLCEFLIQFLLILNGMYLAMLLGSIVPTLQAAETPVVVLVAVLLAINMHVLAPRLIRSFALVNGIYRVEAHVLGNVISHFVEAESQRGKLVADVTAYCRKTRQTITDFRAALDAVDAKDAVASDGFVDIESLRRVLRKFGFSMSRHHFNAFVRIMDLRTKDVTVNLEDFFAIFPADDAMPQVDV</sequence>
<dbReference type="EMBL" id="CAADRA010006070">
    <property type="protein sequence ID" value="VFT93926.1"/>
    <property type="molecule type" value="Genomic_DNA"/>
</dbReference>
<keyword evidence="4" id="KW-1185">Reference proteome</keyword>
<feature type="transmembrane region" description="Helical" evidence="1">
    <location>
        <begin position="196"/>
        <end position="219"/>
    </location>
</feature>